<organism evidence="1 2">
    <name type="scientific">Leptospira bouyouniensis</name>
    <dbReference type="NCBI Taxonomy" id="2484911"/>
    <lineage>
        <taxon>Bacteria</taxon>
        <taxon>Pseudomonadati</taxon>
        <taxon>Spirochaetota</taxon>
        <taxon>Spirochaetia</taxon>
        <taxon>Leptospirales</taxon>
        <taxon>Leptospiraceae</taxon>
        <taxon>Leptospira</taxon>
    </lineage>
</organism>
<proteinExistence type="predicted"/>
<sequence length="507" mass="61324">MRWKVFLVTIGLLCGTFLLDRIVFFELYFLFPNETEWDSSPWYNFIYKTKELQATKDKHRTIITGSSVALYSVLPDELNRKISPQTTYTFFSHVAMTPTDLFYYKENLHKSNPNLVVYLHNFADLQWEYMEKDGDLFKFQYDIWLHQLAGRYPTKTIYPISYLKDYWNQIDRKSLSKLVTKSLFYVSRFRIFFWDPIIVFIDNHFRSGRKYHLYQGMIPTEGIWSKGWTKNIATIECTEQKETESIFIQKKDTTVMFRFYENQNSLKSNSPSHIQSIQFQKSGWVEIQWNKMNENNKPWKIVQIEIRSQQPTAKEVNLIRYGKDEKVGIRLSHFFCKSNQVENRSYSRSSYWDDTRFVQMPLDEFKDEYFERMIRDAGNRKELWRLHVVREAKKNVNTVKFEPWLEYNRILQISEFFYQNQIPFVIVLSPENPIEYSFYKNSQWRKDWISHLKNQLEKRGQSLIDHTEVITDVRYFFDPHHLTFEGAKYYNPIFEKSIESYSLSQKQ</sequence>
<evidence type="ECO:0000313" key="2">
    <source>
        <dbReference type="Proteomes" id="UP000297641"/>
    </source>
</evidence>
<dbReference type="Proteomes" id="UP000297641">
    <property type="component" value="Unassembled WGS sequence"/>
</dbReference>
<comment type="caution">
    <text evidence="1">The sequence shown here is derived from an EMBL/GenBank/DDBJ whole genome shotgun (WGS) entry which is preliminary data.</text>
</comment>
<protein>
    <submittedName>
        <fullName evidence="1">Uncharacterized protein</fullName>
    </submittedName>
</protein>
<evidence type="ECO:0000313" key="1">
    <source>
        <dbReference type="EMBL" id="TGL09545.1"/>
    </source>
</evidence>
<dbReference type="AlphaFoldDB" id="A0A7I0IVA6"/>
<gene>
    <name evidence="1" type="ORF">EHQ43_00665</name>
</gene>
<name>A0A7I0IVA6_9LEPT</name>
<dbReference type="EMBL" id="RQFT01000001">
    <property type="protein sequence ID" value="TGL09545.1"/>
    <property type="molecule type" value="Genomic_DNA"/>
</dbReference>
<reference evidence="1 2" key="1">
    <citation type="journal article" date="2019" name="PLoS Negl. Trop. Dis.">
        <title>Revisiting the worldwide diversity of Leptospira species in the environment.</title>
        <authorList>
            <person name="Vincent A.T."/>
            <person name="Schiettekatte O."/>
            <person name="Bourhy P."/>
            <person name="Veyrier F.J."/>
            <person name="Picardeau M."/>
        </authorList>
    </citation>
    <scope>NUCLEOTIDE SEQUENCE [LARGE SCALE GENOMIC DNA]</scope>
    <source>
        <strain evidence="1 2">201800273</strain>
    </source>
</reference>
<accession>A0A7I0IVA6</accession>